<sequence>MLTRQCCLLCVSRYTLLFVSKLLLESTHSVRILHLFLQHVWRSHGEKYTVRQGRGAQIAGSSNCT</sequence>
<dbReference type="AlphaFoldDB" id="A0A7U2HUI8"/>
<protein>
    <submittedName>
        <fullName evidence="1">Uncharacterized protein</fullName>
    </submittedName>
</protein>
<gene>
    <name evidence="1" type="ORF">JI435_401120</name>
</gene>
<dbReference type="VEuPathDB" id="FungiDB:JI435_401120"/>
<keyword evidence="2" id="KW-1185">Reference proteome</keyword>
<evidence type="ECO:0000313" key="1">
    <source>
        <dbReference type="EMBL" id="QRC91258.1"/>
    </source>
</evidence>
<accession>A0A7U2HUI8</accession>
<name>A0A7U2HUI8_PHANO</name>
<dbReference type="EMBL" id="CP069023">
    <property type="protein sequence ID" value="QRC91258.1"/>
    <property type="molecule type" value="Genomic_DNA"/>
</dbReference>
<organism evidence="1 2">
    <name type="scientific">Phaeosphaeria nodorum (strain SN15 / ATCC MYA-4574 / FGSC 10173)</name>
    <name type="common">Glume blotch fungus</name>
    <name type="synonym">Parastagonospora nodorum</name>
    <dbReference type="NCBI Taxonomy" id="321614"/>
    <lineage>
        <taxon>Eukaryota</taxon>
        <taxon>Fungi</taxon>
        <taxon>Dikarya</taxon>
        <taxon>Ascomycota</taxon>
        <taxon>Pezizomycotina</taxon>
        <taxon>Dothideomycetes</taxon>
        <taxon>Pleosporomycetidae</taxon>
        <taxon>Pleosporales</taxon>
        <taxon>Pleosporineae</taxon>
        <taxon>Phaeosphaeriaceae</taxon>
        <taxon>Parastagonospora</taxon>
    </lineage>
</organism>
<dbReference type="Proteomes" id="UP000663193">
    <property type="component" value="Chromosome 1"/>
</dbReference>
<reference evidence="2" key="1">
    <citation type="journal article" date="2021" name="BMC Genomics">
        <title>Chromosome-level genome assembly and manually-curated proteome of model necrotroph Parastagonospora nodorum Sn15 reveals a genome-wide trove of candidate effector homologs, and redundancy of virulence-related functions within an accessory chromosome.</title>
        <authorList>
            <person name="Bertazzoni S."/>
            <person name="Jones D.A.B."/>
            <person name="Phan H.T."/>
            <person name="Tan K.-C."/>
            <person name="Hane J.K."/>
        </authorList>
    </citation>
    <scope>NUCLEOTIDE SEQUENCE [LARGE SCALE GENOMIC DNA]</scope>
    <source>
        <strain evidence="2">SN15 / ATCC MYA-4574 / FGSC 10173)</strain>
    </source>
</reference>
<evidence type="ECO:0000313" key="2">
    <source>
        <dbReference type="Proteomes" id="UP000663193"/>
    </source>
</evidence>
<proteinExistence type="predicted"/>